<reference evidence="2" key="1">
    <citation type="submission" date="2023-03" db="EMBL/GenBank/DDBJ databases">
        <authorList>
            <person name="Steffen K."/>
            <person name="Cardenas P."/>
        </authorList>
    </citation>
    <scope>NUCLEOTIDE SEQUENCE</scope>
</reference>
<keyword evidence="1" id="KW-0812">Transmembrane</keyword>
<accession>A0AA35WL66</accession>
<dbReference type="AlphaFoldDB" id="A0AA35WL66"/>
<keyword evidence="3" id="KW-1185">Reference proteome</keyword>
<sequence>MGMINRFLSTTDTAAWAPWLVLGAMALYIVGYVDAGVHAAAVGSPGVLGTVHEFFHHARHVAFMCH</sequence>
<evidence type="ECO:0000256" key="1">
    <source>
        <dbReference type="SAM" id="Phobius"/>
    </source>
</evidence>
<feature type="transmembrane region" description="Helical" evidence="1">
    <location>
        <begin position="15"/>
        <end position="33"/>
    </location>
</feature>
<protein>
    <recommendedName>
        <fullName evidence="4">CbtB-domain containing protein</fullName>
    </recommendedName>
</protein>
<organism evidence="2 3">
    <name type="scientific">Geodia barretti</name>
    <name type="common">Barrett's horny sponge</name>
    <dbReference type="NCBI Taxonomy" id="519541"/>
    <lineage>
        <taxon>Eukaryota</taxon>
        <taxon>Metazoa</taxon>
        <taxon>Porifera</taxon>
        <taxon>Demospongiae</taxon>
        <taxon>Heteroscleromorpha</taxon>
        <taxon>Tetractinellida</taxon>
        <taxon>Astrophorina</taxon>
        <taxon>Geodiidae</taxon>
        <taxon>Geodia</taxon>
    </lineage>
</organism>
<evidence type="ECO:0008006" key="4">
    <source>
        <dbReference type="Google" id="ProtNLM"/>
    </source>
</evidence>
<name>A0AA35WL66_GEOBA</name>
<evidence type="ECO:0000313" key="2">
    <source>
        <dbReference type="EMBL" id="CAI8018430.1"/>
    </source>
</evidence>
<evidence type="ECO:0000313" key="3">
    <source>
        <dbReference type="Proteomes" id="UP001174909"/>
    </source>
</evidence>
<proteinExistence type="predicted"/>
<dbReference type="EMBL" id="CASHTH010001687">
    <property type="protein sequence ID" value="CAI8018430.1"/>
    <property type="molecule type" value="Genomic_DNA"/>
</dbReference>
<gene>
    <name evidence="2" type="ORF">GBAR_LOCUS11185</name>
</gene>
<keyword evidence="1" id="KW-0472">Membrane</keyword>
<keyword evidence="1" id="KW-1133">Transmembrane helix</keyword>
<comment type="caution">
    <text evidence="2">The sequence shown here is derived from an EMBL/GenBank/DDBJ whole genome shotgun (WGS) entry which is preliminary data.</text>
</comment>
<dbReference type="Proteomes" id="UP001174909">
    <property type="component" value="Unassembled WGS sequence"/>
</dbReference>